<dbReference type="PROSITE" id="PS50983">
    <property type="entry name" value="FE_B12_PBP"/>
    <property type="match status" value="1"/>
</dbReference>
<dbReference type="PANTHER" id="PTHR30535:SF34">
    <property type="entry name" value="MOLYBDATE-BINDING PROTEIN MOLA"/>
    <property type="match status" value="1"/>
</dbReference>
<feature type="domain" description="Fe/B12 periplasmic-binding" evidence="2">
    <location>
        <begin position="28"/>
        <end position="278"/>
    </location>
</feature>
<sequence>MPRPTTTGLLLLLAIGLAAIPAAAKPQRIVSLNLCADALVLRLADRADVQSVTWLARNPDNSVVAAEAATVPVNHGLAEEVAALRPDLVVVGAFTARTTVALLRRLGLPILELDVPDTIDGIRAQTRRVAAALGQVERGEGMVAAMDARLAAIRPPASHPLAVVLRPNGFTAGRGSLVDEILARAGARNLAAEQGLENYGQIPLETVALAGVRLLILNQAENRDPSLGEALLDHPILAALPDLRLVRVPSRLWTCAGPEVADAAALIAAAARQAEGAGP</sequence>
<feature type="chain" id="PRO_5047100520" evidence="1">
    <location>
        <begin position="25"/>
        <end position="279"/>
    </location>
</feature>
<keyword evidence="4" id="KW-1185">Reference proteome</keyword>
<gene>
    <name evidence="3" type="ORF">E9232_001305</name>
</gene>
<dbReference type="InterPro" id="IPR002491">
    <property type="entry name" value="ABC_transptr_periplasmic_BD"/>
</dbReference>
<proteinExistence type="predicted"/>
<evidence type="ECO:0000259" key="2">
    <source>
        <dbReference type="PROSITE" id="PS50983"/>
    </source>
</evidence>
<organism evidence="3 4">
    <name type="scientific">Inquilinus ginsengisoli</name>
    <dbReference type="NCBI Taxonomy" id="363840"/>
    <lineage>
        <taxon>Bacteria</taxon>
        <taxon>Pseudomonadati</taxon>
        <taxon>Pseudomonadota</taxon>
        <taxon>Alphaproteobacteria</taxon>
        <taxon>Rhodospirillales</taxon>
        <taxon>Rhodospirillaceae</taxon>
        <taxon>Inquilinus</taxon>
    </lineage>
</organism>
<comment type="caution">
    <text evidence="3">The sequence shown here is derived from an EMBL/GenBank/DDBJ whole genome shotgun (WGS) entry which is preliminary data.</text>
</comment>
<accession>A0ABU1JJM3</accession>
<evidence type="ECO:0000256" key="1">
    <source>
        <dbReference type="SAM" id="SignalP"/>
    </source>
</evidence>
<dbReference type="InterPro" id="IPR050902">
    <property type="entry name" value="ABC_Transporter_SBP"/>
</dbReference>
<dbReference type="EMBL" id="JAVDPW010000002">
    <property type="protein sequence ID" value="MDR6288798.1"/>
    <property type="molecule type" value="Genomic_DNA"/>
</dbReference>
<dbReference type="PANTHER" id="PTHR30535">
    <property type="entry name" value="VITAMIN B12-BINDING PROTEIN"/>
    <property type="match status" value="1"/>
</dbReference>
<name>A0ABU1JJM3_9PROT</name>
<dbReference type="Proteomes" id="UP001262410">
    <property type="component" value="Unassembled WGS sequence"/>
</dbReference>
<dbReference type="Pfam" id="PF01497">
    <property type="entry name" value="Peripla_BP_2"/>
    <property type="match status" value="1"/>
</dbReference>
<dbReference type="SUPFAM" id="SSF53807">
    <property type="entry name" value="Helical backbone' metal receptor"/>
    <property type="match status" value="1"/>
</dbReference>
<evidence type="ECO:0000313" key="3">
    <source>
        <dbReference type="EMBL" id="MDR6288798.1"/>
    </source>
</evidence>
<feature type="signal peptide" evidence="1">
    <location>
        <begin position="1"/>
        <end position="24"/>
    </location>
</feature>
<keyword evidence="1" id="KW-0732">Signal</keyword>
<dbReference type="Gene3D" id="3.40.50.1980">
    <property type="entry name" value="Nitrogenase molybdenum iron protein domain"/>
    <property type="match status" value="2"/>
</dbReference>
<evidence type="ECO:0000313" key="4">
    <source>
        <dbReference type="Proteomes" id="UP001262410"/>
    </source>
</evidence>
<protein>
    <submittedName>
        <fullName evidence="3">Iron complex transport system substrate-binding protein</fullName>
    </submittedName>
</protein>
<dbReference type="RefSeq" id="WP_309792824.1">
    <property type="nucleotide sequence ID" value="NZ_JAVDPW010000002.1"/>
</dbReference>
<reference evidence="3 4" key="1">
    <citation type="submission" date="2023-07" db="EMBL/GenBank/DDBJ databases">
        <title>Sorghum-associated microbial communities from plants grown in Nebraska, USA.</title>
        <authorList>
            <person name="Schachtman D."/>
        </authorList>
    </citation>
    <scope>NUCLEOTIDE SEQUENCE [LARGE SCALE GENOMIC DNA]</scope>
    <source>
        <strain evidence="3 4">584</strain>
    </source>
</reference>